<dbReference type="CDD" id="cd00118">
    <property type="entry name" value="LysM"/>
    <property type="match status" value="1"/>
</dbReference>
<dbReference type="PANTHER" id="PTHR38731:SF1">
    <property type="entry name" value="FECR PROTEIN DOMAIN-CONTAINING PROTEIN"/>
    <property type="match status" value="1"/>
</dbReference>
<dbReference type="Proteomes" id="UP000599523">
    <property type="component" value="Unassembled WGS sequence"/>
</dbReference>
<dbReference type="PANTHER" id="PTHR38731">
    <property type="entry name" value="LIPL45-RELATED LIPOPROTEIN-RELATED"/>
    <property type="match status" value="1"/>
</dbReference>
<dbReference type="InterPro" id="IPR036779">
    <property type="entry name" value="LysM_dom_sf"/>
</dbReference>
<organism evidence="2 3">
    <name type="scientific">Azoarcus taiwanensis</name>
    <dbReference type="NCBI Taxonomy" id="666964"/>
    <lineage>
        <taxon>Bacteria</taxon>
        <taxon>Pseudomonadati</taxon>
        <taxon>Pseudomonadota</taxon>
        <taxon>Betaproteobacteria</taxon>
        <taxon>Rhodocyclales</taxon>
        <taxon>Zoogloeaceae</taxon>
        <taxon>Azoarcus</taxon>
    </lineage>
</organism>
<dbReference type="PROSITE" id="PS51782">
    <property type="entry name" value="LYSM"/>
    <property type="match status" value="1"/>
</dbReference>
<accession>A0A972F7F2</accession>
<dbReference type="EMBL" id="WTVM01000029">
    <property type="protein sequence ID" value="NMG02675.1"/>
    <property type="molecule type" value="Genomic_DNA"/>
</dbReference>
<dbReference type="PIRSF" id="PIRSF029644">
    <property type="entry name" value="UCP029644"/>
    <property type="match status" value="1"/>
</dbReference>
<comment type="caution">
    <text evidence="2">The sequence shown here is derived from an EMBL/GenBank/DDBJ whole genome shotgun (WGS) entry which is preliminary data.</text>
</comment>
<dbReference type="InterPro" id="IPR016930">
    <property type="entry name" value="UCP029644"/>
</dbReference>
<dbReference type="Pfam" id="PF01476">
    <property type="entry name" value="LysM"/>
    <property type="match status" value="1"/>
</dbReference>
<evidence type="ECO:0000259" key="1">
    <source>
        <dbReference type="PROSITE" id="PS51782"/>
    </source>
</evidence>
<proteinExistence type="predicted"/>
<dbReference type="InterPro" id="IPR006860">
    <property type="entry name" value="FecR"/>
</dbReference>
<dbReference type="InterPro" id="IPR018392">
    <property type="entry name" value="LysM"/>
</dbReference>
<dbReference type="InterPro" id="IPR013783">
    <property type="entry name" value="Ig-like_fold"/>
</dbReference>
<dbReference type="Gene3D" id="2.60.40.10">
    <property type="entry name" value="Immunoglobulins"/>
    <property type="match status" value="2"/>
</dbReference>
<evidence type="ECO:0000313" key="2">
    <source>
        <dbReference type="EMBL" id="NMG02675.1"/>
    </source>
</evidence>
<reference evidence="2" key="1">
    <citation type="submission" date="2019-12" db="EMBL/GenBank/DDBJ databases">
        <title>Comparative genomics gives insights into the taxonomy of the Azoarcus-Aromatoleum group and reveals separate origins of nif in the plant-associated Azoarcus and non-plant-associated Aromatoleum sub-groups.</title>
        <authorList>
            <person name="Lafos M."/>
            <person name="Maluk M."/>
            <person name="Batista M."/>
            <person name="Junghare M."/>
            <person name="Carmona M."/>
            <person name="Faoro H."/>
            <person name="Cruz L.M."/>
            <person name="Battistoni F."/>
            <person name="De Souza E."/>
            <person name="Pedrosa F."/>
            <person name="Chen W.-M."/>
            <person name="Poole P.S."/>
            <person name="Dixon R.A."/>
            <person name="James E.K."/>
        </authorList>
    </citation>
    <scope>NUCLEOTIDE SEQUENCE</scope>
    <source>
        <strain evidence="2">NSC3</strain>
    </source>
</reference>
<feature type="domain" description="LysM" evidence="1">
    <location>
        <begin position="29"/>
        <end position="76"/>
    </location>
</feature>
<dbReference type="Pfam" id="PF04773">
    <property type="entry name" value="FecR"/>
    <property type="match status" value="1"/>
</dbReference>
<dbReference type="RefSeq" id="WP_168987457.1">
    <property type="nucleotide sequence ID" value="NZ_CAWPHM010000221.1"/>
</dbReference>
<gene>
    <name evidence="2" type="ORF">GPA21_06785</name>
</gene>
<protein>
    <recommendedName>
        <fullName evidence="1">LysM domain-containing protein</fullName>
    </recommendedName>
</protein>
<name>A0A972F7F2_9RHOO</name>
<evidence type="ECO:0000313" key="3">
    <source>
        <dbReference type="Proteomes" id="UP000599523"/>
    </source>
</evidence>
<dbReference type="Gene3D" id="3.10.350.10">
    <property type="entry name" value="LysM domain"/>
    <property type="match status" value="1"/>
</dbReference>
<sequence length="535" mass="57752">MSAKTFLKRWVAGAIVALAALPSLSFDEIRYEVQPGDTLIGLGEALLARPADWVVLQRLNGIVDDRRIPIGTQLRIPVRLLRPVPREAEVVEVTGHAQANDVLIVEGDRIGAGVTLQTGETGHVVIRLPDGSELSLPARSRARIDTLQGYAGTDTQDLGVDLEQGRVESRVVPQRGPAARYRIDTPTAVIGVRGTDFRVSAAPEEGASRAEVTSGTIRVVRAGPAPGPARDLTGGFGLVARSGERLPAPVPLLEPPAVDALPVLFERPLLRIEPPALAGASAFRVQVRATGTRAMLFDEVFSGQFRIAGLDDGAYVMRLRGVDADGIEGQDAEHRFTLKARPEPPFMSMPRADGKAPAGVVRFEWAAAPEAGRYHLQVAEVGDASVFIHDDVAVAGTAAEVKLEPGLYTWRIASIRPDGDRGPWSDAAGFEVRPPPSEPEPPEMGDEEMVFRWSGEPGQRFDVEFASDPDFSRVIHSASTELPEWAVAKPGPDTYWIRVRAIDPDGFVGPWTAGQSVIVPARFPWWMLLLPLLAL</sequence>
<dbReference type="Gene3D" id="2.60.120.1440">
    <property type="match status" value="1"/>
</dbReference>
<dbReference type="AlphaFoldDB" id="A0A972F7F2"/>
<keyword evidence="3" id="KW-1185">Reference proteome</keyword>